<name>A0A2G0CDG0_9BACT</name>
<comment type="caution">
    <text evidence="2">The sequence shown here is derived from an EMBL/GenBank/DDBJ whole genome shotgun (WGS) entry which is preliminary data.</text>
</comment>
<dbReference type="RefSeq" id="WP_099106915.1">
    <property type="nucleotide sequence ID" value="NZ_JAATJF010000002.1"/>
</dbReference>
<dbReference type="PANTHER" id="PTHR21666">
    <property type="entry name" value="PEPTIDASE-RELATED"/>
    <property type="match status" value="1"/>
</dbReference>
<evidence type="ECO:0000313" key="2">
    <source>
        <dbReference type="EMBL" id="PHK98016.1"/>
    </source>
</evidence>
<proteinExistence type="predicted"/>
<dbReference type="CDD" id="cd12797">
    <property type="entry name" value="M23_peptidase"/>
    <property type="match status" value="1"/>
</dbReference>
<keyword evidence="3" id="KW-1185">Reference proteome</keyword>
<dbReference type="GO" id="GO:0004222">
    <property type="term" value="F:metalloendopeptidase activity"/>
    <property type="evidence" value="ECO:0007669"/>
    <property type="project" value="TreeGrafter"/>
</dbReference>
<dbReference type="InterPro" id="IPR011055">
    <property type="entry name" value="Dup_hybrid_motif"/>
</dbReference>
<dbReference type="Pfam" id="PF01551">
    <property type="entry name" value="Peptidase_M23"/>
    <property type="match status" value="1"/>
</dbReference>
<accession>A0A2G0CDG0</accession>
<dbReference type="InterPro" id="IPR050570">
    <property type="entry name" value="Cell_wall_metabolism_enzyme"/>
</dbReference>
<dbReference type="Gene3D" id="2.70.70.10">
    <property type="entry name" value="Glucose Permease (Domain IIA)"/>
    <property type="match status" value="1"/>
</dbReference>
<dbReference type="SUPFAM" id="SSF51261">
    <property type="entry name" value="Duplicated hybrid motif"/>
    <property type="match status" value="1"/>
</dbReference>
<evidence type="ECO:0000313" key="3">
    <source>
        <dbReference type="Proteomes" id="UP000226437"/>
    </source>
</evidence>
<feature type="domain" description="M23ase beta-sheet core" evidence="1">
    <location>
        <begin position="209"/>
        <end position="302"/>
    </location>
</feature>
<dbReference type="Proteomes" id="UP000226437">
    <property type="component" value="Unassembled WGS sequence"/>
</dbReference>
<organism evidence="2 3">
    <name type="scientific">Neolewinella marina</name>
    <dbReference type="NCBI Taxonomy" id="438751"/>
    <lineage>
        <taxon>Bacteria</taxon>
        <taxon>Pseudomonadati</taxon>
        <taxon>Bacteroidota</taxon>
        <taxon>Saprospiria</taxon>
        <taxon>Saprospirales</taxon>
        <taxon>Lewinellaceae</taxon>
        <taxon>Neolewinella</taxon>
    </lineage>
</organism>
<dbReference type="PROSITE" id="PS51257">
    <property type="entry name" value="PROKAR_LIPOPROTEIN"/>
    <property type="match status" value="1"/>
</dbReference>
<dbReference type="EMBL" id="PDLO01000005">
    <property type="protein sequence ID" value="PHK98016.1"/>
    <property type="molecule type" value="Genomic_DNA"/>
</dbReference>
<gene>
    <name evidence="2" type="ORF">CGL56_12560</name>
</gene>
<dbReference type="InterPro" id="IPR016047">
    <property type="entry name" value="M23ase_b-sheet_dom"/>
</dbReference>
<dbReference type="AlphaFoldDB" id="A0A2G0CDG0"/>
<evidence type="ECO:0000259" key="1">
    <source>
        <dbReference type="Pfam" id="PF01551"/>
    </source>
</evidence>
<protein>
    <recommendedName>
        <fullName evidence="1">M23ase beta-sheet core domain-containing protein</fullName>
    </recommendedName>
</protein>
<dbReference type="PANTHER" id="PTHR21666:SF268">
    <property type="entry name" value="PEPTIDASE M23 DOMAIN-CONTAINING PROTEIN"/>
    <property type="match status" value="1"/>
</dbReference>
<reference evidence="2 3" key="1">
    <citation type="submission" date="2017-10" db="EMBL/GenBank/DDBJ databases">
        <title>The draft genome sequence of Lewinella marina KCTC 32374.</title>
        <authorList>
            <person name="Wang K."/>
        </authorList>
    </citation>
    <scope>NUCLEOTIDE SEQUENCE [LARGE SCALE GENOMIC DNA]</scope>
    <source>
        <strain evidence="2 3">MKG-38</strain>
    </source>
</reference>
<sequence>MPATRHHTRSLWRLLLPLLLLLLYLSGGCSRLREQLEFWVERTFTEASPREAFLRSRPFDSATLARWDSAYQRVFRDTLRIELPHREVFRATGDPGLSAHALHLRLPPGRRLTVRTEGGIPFGELFRMPPAEEPHWLAGWDTLSGYLSYETAGPAAEDLLLVVQSLPKATEPFTLTLESEPALLFPVAGRDADNIGSFWGDRRDGGRRRHEGNDIFAPRGTPVVAAAKGRVARVQDGGLGGKTIWLRDRDRRLNYYYAHLDTQLVRRGQRVSRGDTIARVGNTGNARTTPPHLHFGIYGNGAYDPFPYLGPSDASPADPRRLPGTVTEVPRRGTHYLRLTPSRNGTVIRQLDGGESITEVATTGAFHRVVTVAGETGYVNFD</sequence>
<dbReference type="OrthoDB" id="9810477at2"/>